<evidence type="ECO:0000313" key="3">
    <source>
        <dbReference type="Proteomes" id="UP000236840"/>
    </source>
</evidence>
<keyword evidence="1" id="KW-1133">Transmembrane helix</keyword>
<accession>A0A2H9N388</accession>
<sequence length="335" mass="37878">MDNSKYLYSSIFLIGLFLLFIPQICSADIAVGFLSYNPPLLVIVIFMGVWIIEALTIKDKLVGTPQKALFTGLIINLFTALLGFLIALSVKNSVIEDVLSYGFIPSILIFLFVSIIIETMILYFYYRQEKWPKIIATGFLMNAKSYLFLLIFLILDAMVIGAFLVLIIVPYFFLKTFELLSAGKEISKSNRTKAIILITILSLIVCGFVFKGVMKGMEKSSFEKRGRAEEARIMADMNQIRSSAEVIYDNEGSYVSFTCTYNDTMNTICNDVEKQAGMKPTIYTTFDKYCSHIKLLRGERWFCIDSRGNNYVTNVNPSTLGYCDGKTFICPPRAE</sequence>
<gene>
    <name evidence="2" type="ORF">COZ90_00035</name>
</gene>
<proteinExistence type="predicted"/>
<evidence type="ECO:0000256" key="1">
    <source>
        <dbReference type="SAM" id="Phobius"/>
    </source>
</evidence>
<evidence type="ECO:0000313" key="2">
    <source>
        <dbReference type="EMBL" id="PIW91664.1"/>
    </source>
</evidence>
<reference evidence="3" key="1">
    <citation type="submission" date="2017-09" db="EMBL/GenBank/DDBJ databases">
        <title>Depth-based differentiation of microbial function through sediment-hosted aquifers and enrichment of novel symbionts in the deep terrestrial subsurface.</title>
        <authorList>
            <person name="Probst A.J."/>
            <person name="Ladd B."/>
            <person name="Jarett J.K."/>
            <person name="Geller-Mcgrath D.E."/>
            <person name="Sieber C.M.K."/>
            <person name="Emerson J.B."/>
            <person name="Anantharaman K."/>
            <person name="Thomas B.C."/>
            <person name="Malmstrom R."/>
            <person name="Stieglmeier M."/>
            <person name="Klingl A."/>
            <person name="Woyke T."/>
            <person name="Ryan C.M."/>
            <person name="Banfield J.F."/>
        </authorList>
    </citation>
    <scope>NUCLEOTIDE SEQUENCE [LARGE SCALE GENOMIC DNA]</scope>
</reference>
<keyword evidence="1" id="KW-0472">Membrane</keyword>
<feature type="transmembrane region" description="Helical" evidence="1">
    <location>
        <begin position="147"/>
        <end position="174"/>
    </location>
</feature>
<dbReference type="EMBL" id="PFHJ01000001">
    <property type="protein sequence ID" value="PIW91664.1"/>
    <property type="molecule type" value="Genomic_DNA"/>
</dbReference>
<organism evidence="2 3">
    <name type="scientific">Candidatus Nealsonbacteria bacterium CG_4_8_14_3_um_filter_37_36</name>
    <dbReference type="NCBI Taxonomy" id="1974688"/>
    <lineage>
        <taxon>Bacteria</taxon>
        <taxon>Candidatus Nealsoniibacteriota</taxon>
    </lineage>
</organism>
<comment type="caution">
    <text evidence="2">The sequence shown here is derived from an EMBL/GenBank/DDBJ whole genome shotgun (WGS) entry which is preliminary data.</text>
</comment>
<protein>
    <submittedName>
        <fullName evidence="2">Uncharacterized protein</fullName>
    </submittedName>
</protein>
<dbReference type="Proteomes" id="UP000236840">
    <property type="component" value="Unassembled WGS sequence"/>
</dbReference>
<feature type="transmembrane region" description="Helical" evidence="1">
    <location>
        <begin position="36"/>
        <end position="56"/>
    </location>
</feature>
<feature type="transmembrane region" description="Helical" evidence="1">
    <location>
        <begin position="102"/>
        <end position="126"/>
    </location>
</feature>
<feature type="transmembrane region" description="Helical" evidence="1">
    <location>
        <begin position="68"/>
        <end position="90"/>
    </location>
</feature>
<dbReference type="AlphaFoldDB" id="A0A2H9N388"/>
<keyword evidence="1" id="KW-0812">Transmembrane</keyword>
<feature type="transmembrane region" description="Helical" evidence="1">
    <location>
        <begin position="194"/>
        <end position="214"/>
    </location>
</feature>
<name>A0A2H9N388_9BACT</name>